<dbReference type="GO" id="GO:0047429">
    <property type="term" value="F:nucleoside triphosphate diphosphatase activity"/>
    <property type="evidence" value="ECO:0007669"/>
    <property type="project" value="TreeGrafter"/>
</dbReference>
<dbReference type="Proteomes" id="UP000326757">
    <property type="component" value="Unassembled WGS sequence"/>
</dbReference>
<feature type="compositionally biased region" description="Basic and acidic residues" evidence="1">
    <location>
        <begin position="118"/>
        <end position="130"/>
    </location>
</feature>
<dbReference type="AlphaFoldDB" id="A0A5N6K1K8"/>
<evidence type="ECO:0000313" key="4">
    <source>
        <dbReference type="Proteomes" id="UP000326757"/>
    </source>
</evidence>
<feature type="region of interest" description="Disordered" evidence="1">
    <location>
        <begin position="645"/>
        <end position="695"/>
    </location>
</feature>
<dbReference type="InterPro" id="IPR017850">
    <property type="entry name" value="Alkaline_phosphatase_core_sf"/>
</dbReference>
<dbReference type="OrthoDB" id="415411at2759"/>
<accession>A0A5N6K1K8</accession>
<comment type="caution">
    <text evidence="3">The sequence shown here is derived from an EMBL/GenBank/DDBJ whole genome shotgun (WGS) entry which is preliminary data.</text>
</comment>
<evidence type="ECO:0000313" key="3">
    <source>
        <dbReference type="EMBL" id="KAB8295899.1"/>
    </source>
</evidence>
<dbReference type="Pfam" id="PF01663">
    <property type="entry name" value="Phosphodiest"/>
    <property type="match status" value="1"/>
</dbReference>
<dbReference type="GO" id="GO:0009141">
    <property type="term" value="P:nucleoside triphosphate metabolic process"/>
    <property type="evidence" value="ECO:0007669"/>
    <property type="project" value="TreeGrafter"/>
</dbReference>
<name>A0A5N6K1K8_MONLA</name>
<dbReference type="GO" id="GO:0017111">
    <property type="term" value="F:ribonucleoside triphosphate phosphatase activity"/>
    <property type="evidence" value="ECO:0007669"/>
    <property type="project" value="TreeGrafter"/>
</dbReference>
<keyword evidence="2" id="KW-0472">Membrane</keyword>
<sequence>MSTKVFGKPAGGDASLLSPSNYDDDAPSIHSERSDQDYDSDDDSDDDKILKGARTSADIRRYDRSVLEEEEERDELLEKTRQGRKRRGSALEGIGSGLRGLWSKSHVLLPGAGNESSARSDDGVEPEDKRRQRRMRRQMRKDKLTEDASYGQDGELMIEMEQGRMKEGSLTGSSSETDEGDDADRRGLLSMQDEKTQRRKTRWAWCAMYTLIIIGFAALLLVAWKLSLKTRFTKEHQKIISNGTALFAPTTILISLDGFRADFLKRGITPRLNTLVEEGISPVYMMPSFPSVTFPNHYTLVTGLYPESHGVVGNTFWDKELHEAFFYTKPEAMDKKWWGGEPLWVTAENQGIRTAIHMWPGSEAHIMDVEPAYLDKYNGKELLSKKAARILELLDKPGQEDSQAEIAEMRPQLIAAYVPNVDQDGHLYGPNSTEIRTTISEVDNMLDHLFRGLEARNLTNIVNVVIVSDHGMATTDTSRLIQLEDIIDTNLIEHTDGWPLYGLRPKDPAHLQSLYDTLAAEASTNPNFEVYLRDVNMPERYHFSKNERIAPLWIVPKTGWAIVTKDEFDVIEGKAKGIAYHPRGLHGYDHENPLMRAIFIARGPAFPHEPNSRVEPFQNIEVYNIVCDSLALTPKPNNGTLRLPLKPIGLHSPDTFPPEPADPEPTPLKLDVPTNGTLSISPIEASSAADPNIGP</sequence>
<gene>
    <name evidence="3" type="ORF">EYC80_008720</name>
</gene>
<keyword evidence="2" id="KW-0812">Transmembrane</keyword>
<dbReference type="EMBL" id="VIGI01000009">
    <property type="protein sequence ID" value="KAB8295899.1"/>
    <property type="molecule type" value="Genomic_DNA"/>
</dbReference>
<dbReference type="CDD" id="cd16018">
    <property type="entry name" value="Enpp"/>
    <property type="match status" value="1"/>
</dbReference>
<reference evidence="3 4" key="1">
    <citation type="submission" date="2019-06" db="EMBL/GenBank/DDBJ databases">
        <title>Genome Sequence of the Brown Rot Fungal Pathogen Monilinia laxa.</title>
        <authorList>
            <person name="De Miccolis Angelini R.M."/>
            <person name="Landi L."/>
            <person name="Abate D."/>
            <person name="Pollastro S."/>
            <person name="Romanazzi G."/>
            <person name="Faretra F."/>
        </authorList>
    </citation>
    <scope>NUCLEOTIDE SEQUENCE [LARGE SCALE GENOMIC DNA]</scope>
    <source>
        <strain evidence="3 4">Mlax316</strain>
    </source>
</reference>
<dbReference type="Gene3D" id="3.30.1360.180">
    <property type="match status" value="1"/>
</dbReference>
<keyword evidence="2" id="KW-1133">Transmembrane helix</keyword>
<feature type="region of interest" description="Disordered" evidence="1">
    <location>
        <begin position="1"/>
        <end position="97"/>
    </location>
</feature>
<evidence type="ECO:0000256" key="1">
    <source>
        <dbReference type="SAM" id="MobiDB-lite"/>
    </source>
</evidence>
<dbReference type="FunFam" id="3.30.1360.180:FF:000003">
    <property type="entry name" value="Type I phosphodiesterase/nucleotide pyrophosphatase family protein"/>
    <property type="match status" value="1"/>
</dbReference>
<evidence type="ECO:0000256" key="2">
    <source>
        <dbReference type="SAM" id="Phobius"/>
    </source>
</evidence>
<organism evidence="3 4">
    <name type="scientific">Monilinia laxa</name>
    <name type="common">Brown rot fungus</name>
    <name type="synonym">Sclerotinia laxa</name>
    <dbReference type="NCBI Taxonomy" id="61186"/>
    <lineage>
        <taxon>Eukaryota</taxon>
        <taxon>Fungi</taxon>
        <taxon>Dikarya</taxon>
        <taxon>Ascomycota</taxon>
        <taxon>Pezizomycotina</taxon>
        <taxon>Leotiomycetes</taxon>
        <taxon>Helotiales</taxon>
        <taxon>Sclerotiniaceae</taxon>
        <taxon>Monilinia</taxon>
    </lineage>
</organism>
<feature type="compositionally biased region" description="Pro residues" evidence="1">
    <location>
        <begin position="655"/>
        <end position="666"/>
    </location>
</feature>
<feature type="transmembrane region" description="Helical" evidence="2">
    <location>
        <begin position="203"/>
        <end position="224"/>
    </location>
</feature>
<dbReference type="PANTHER" id="PTHR10151">
    <property type="entry name" value="ECTONUCLEOTIDE PYROPHOSPHATASE/PHOSPHODIESTERASE"/>
    <property type="match status" value="1"/>
</dbReference>
<keyword evidence="4" id="KW-1185">Reference proteome</keyword>
<feature type="region of interest" description="Disordered" evidence="1">
    <location>
        <begin position="109"/>
        <end position="193"/>
    </location>
</feature>
<feature type="compositionally biased region" description="Basic residues" evidence="1">
    <location>
        <begin position="131"/>
        <end position="140"/>
    </location>
</feature>
<feature type="compositionally biased region" description="Basic and acidic residues" evidence="1">
    <location>
        <begin position="183"/>
        <end position="193"/>
    </location>
</feature>
<dbReference type="Gene3D" id="3.40.720.10">
    <property type="entry name" value="Alkaline Phosphatase, subunit A"/>
    <property type="match status" value="1"/>
</dbReference>
<dbReference type="SUPFAM" id="SSF53649">
    <property type="entry name" value="Alkaline phosphatase-like"/>
    <property type="match status" value="1"/>
</dbReference>
<proteinExistence type="predicted"/>
<feature type="compositionally biased region" description="Acidic residues" evidence="1">
    <location>
        <begin position="37"/>
        <end position="46"/>
    </location>
</feature>
<protein>
    <submittedName>
        <fullName evidence="3">Uncharacterized protein</fullName>
    </submittedName>
</protein>
<dbReference type="InterPro" id="IPR002591">
    <property type="entry name" value="Phosphodiest/P_Trfase"/>
</dbReference>
<dbReference type="PANTHER" id="PTHR10151:SF120">
    <property type="entry name" value="BIS(5'-ADENOSYL)-TRIPHOSPHATASE"/>
    <property type="match status" value="1"/>
</dbReference>
<feature type="compositionally biased region" description="Basic and acidic residues" evidence="1">
    <location>
        <begin position="57"/>
        <end position="67"/>
    </location>
</feature>